<dbReference type="EC" id="2.7.1.40" evidence="4 14"/>
<evidence type="ECO:0000256" key="1">
    <source>
        <dbReference type="ARBA" id="ARBA00001958"/>
    </source>
</evidence>
<evidence type="ECO:0000256" key="5">
    <source>
        <dbReference type="ARBA" id="ARBA00022679"/>
    </source>
</evidence>
<dbReference type="SUPFAM" id="SSF51621">
    <property type="entry name" value="Phosphoenolpyruvate/pyruvate domain"/>
    <property type="match status" value="1"/>
</dbReference>
<dbReference type="PRINTS" id="PR01050">
    <property type="entry name" value="PYRUVTKNASE"/>
</dbReference>
<dbReference type="Proteomes" id="UP000467840">
    <property type="component" value="Chromosome 10"/>
</dbReference>
<evidence type="ECO:0000256" key="14">
    <source>
        <dbReference type="RuleBase" id="RU000504"/>
    </source>
</evidence>
<dbReference type="FunFam" id="3.40.1380.20:FF:000006">
    <property type="entry name" value="Pyruvate kinase"/>
    <property type="match status" value="1"/>
</dbReference>
<comment type="pathway">
    <text evidence="2 14">Carbohydrate degradation; glycolysis; pyruvate from D-glyceraldehyde 3-phosphate: step 5/5.</text>
</comment>
<comment type="cofactor">
    <cofactor evidence="1">
        <name>K(+)</name>
        <dbReference type="ChEBI" id="CHEBI:29103"/>
    </cofactor>
</comment>
<reference evidence="17 18" key="1">
    <citation type="journal article" date="2020" name="Mol. Plant">
        <title>The Chromosome-Based Rubber Tree Genome Provides New Insights into Spurge Genome Evolution and Rubber Biosynthesis.</title>
        <authorList>
            <person name="Liu J."/>
            <person name="Shi C."/>
            <person name="Shi C.C."/>
            <person name="Li W."/>
            <person name="Zhang Q.J."/>
            <person name="Zhang Y."/>
            <person name="Li K."/>
            <person name="Lu H.F."/>
            <person name="Shi C."/>
            <person name="Zhu S.T."/>
            <person name="Xiao Z.Y."/>
            <person name="Nan H."/>
            <person name="Yue Y."/>
            <person name="Zhu X.G."/>
            <person name="Wu Y."/>
            <person name="Hong X.N."/>
            <person name="Fan G.Y."/>
            <person name="Tong Y."/>
            <person name="Zhang D."/>
            <person name="Mao C.L."/>
            <person name="Liu Y.L."/>
            <person name="Hao S.J."/>
            <person name="Liu W.Q."/>
            <person name="Lv M.Q."/>
            <person name="Zhang H.B."/>
            <person name="Liu Y."/>
            <person name="Hu-Tang G.R."/>
            <person name="Wang J.P."/>
            <person name="Wang J.H."/>
            <person name="Sun Y.H."/>
            <person name="Ni S.B."/>
            <person name="Chen W.B."/>
            <person name="Zhang X.C."/>
            <person name="Jiao Y.N."/>
            <person name="Eichler E.E."/>
            <person name="Li G.H."/>
            <person name="Liu X."/>
            <person name="Gao L.Z."/>
        </authorList>
    </citation>
    <scope>NUCLEOTIDE SEQUENCE [LARGE SCALE GENOMIC DNA]</scope>
    <source>
        <strain evidence="18">cv. GT1</strain>
        <tissue evidence="17">Leaf</tissue>
    </source>
</reference>
<feature type="domain" description="Pyruvate kinase barrel" evidence="15">
    <location>
        <begin position="137"/>
        <end position="283"/>
    </location>
</feature>
<protein>
    <recommendedName>
        <fullName evidence="4 14">Pyruvate kinase</fullName>
        <ecNumber evidence="4 14">2.7.1.40</ecNumber>
    </recommendedName>
</protein>
<keyword evidence="6" id="KW-0479">Metal-binding</keyword>
<evidence type="ECO:0000256" key="10">
    <source>
        <dbReference type="ARBA" id="ARBA00022842"/>
    </source>
</evidence>
<evidence type="ECO:0000256" key="3">
    <source>
        <dbReference type="ARBA" id="ARBA00008663"/>
    </source>
</evidence>
<evidence type="ECO:0000256" key="4">
    <source>
        <dbReference type="ARBA" id="ARBA00012142"/>
    </source>
</evidence>
<dbReference type="InterPro" id="IPR040442">
    <property type="entry name" value="Pyrv_kinase-like_dom_sf"/>
</dbReference>
<dbReference type="InterPro" id="IPR015793">
    <property type="entry name" value="Pyrv_Knase_brl"/>
</dbReference>
<evidence type="ECO:0000256" key="13">
    <source>
        <dbReference type="ARBA" id="ARBA00048152"/>
    </source>
</evidence>
<proteinExistence type="inferred from homology"/>
<evidence type="ECO:0000259" key="15">
    <source>
        <dbReference type="Pfam" id="PF00224"/>
    </source>
</evidence>
<dbReference type="AlphaFoldDB" id="A0A6A6N1T5"/>
<evidence type="ECO:0000256" key="2">
    <source>
        <dbReference type="ARBA" id="ARBA00004997"/>
    </source>
</evidence>
<dbReference type="GO" id="GO:0016301">
    <property type="term" value="F:kinase activity"/>
    <property type="evidence" value="ECO:0007669"/>
    <property type="project" value="UniProtKB-KW"/>
</dbReference>
<dbReference type="Gene3D" id="3.20.20.60">
    <property type="entry name" value="Phosphoenolpyruvate-binding domains"/>
    <property type="match status" value="2"/>
</dbReference>
<dbReference type="GO" id="GO:0005524">
    <property type="term" value="F:ATP binding"/>
    <property type="evidence" value="ECO:0007669"/>
    <property type="project" value="UniProtKB-KW"/>
</dbReference>
<evidence type="ECO:0000313" key="17">
    <source>
        <dbReference type="EMBL" id="KAF2318423.1"/>
    </source>
</evidence>
<keyword evidence="5 14" id="KW-0808">Transferase</keyword>
<comment type="caution">
    <text evidence="17">The sequence shown here is derived from an EMBL/GenBank/DDBJ whole genome shotgun (WGS) entry which is preliminary data.</text>
</comment>
<keyword evidence="7" id="KW-0547">Nucleotide-binding</keyword>
<dbReference type="InterPro" id="IPR015813">
    <property type="entry name" value="Pyrv/PenolPyrv_kinase-like_dom"/>
</dbReference>
<evidence type="ECO:0000313" key="18">
    <source>
        <dbReference type="Proteomes" id="UP000467840"/>
    </source>
</evidence>
<dbReference type="Gene3D" id="2.40.33.10">
    <property type="entry name" value="PK beta-barrel domain-like"/>
    <property type="match status" value="1"/>
</dbReference>
<dbReference type="Pfam" id="PF02887">
    <property type="entry name" value="PK_C"/>
    <property type="match status" value="1"/>
</dbReference>
<dbReference type="Gene3D" id="3.40.1380.20">
    <property type="entry name" value="Pyruvate kinase, C-terminal domain"/>
    <property type="match status" value="1"/>
</dbReference>
<evidence type="ECO:0000259" key="16">
    <source>
        <dbReference type="Pfam" id="PF02887"/>
    </source>
</evidence>
<sequence>MNSNHLLLEEPIRMASILEPSKSTFFPAMTKIVGTLGPKSRTVEIISGCLNAGMSVARFDFSWGDAEYHQETLDNLKAAVKSTKKLCAAVKKGDTIFIGQYLFTGSETTTVWLEVTEINGEDVVCLIKNSATLVISTWGVRNNIDFLSLSYTRHAEDIRHARDFLSKLGDLRQTQIFAKFENAEGLTHFDEILQEADGIIISRGNLGIDVPPEKVFLFQKAAVYKCNMAGKPAVVTRVVDSMTDNLRPTRAEATDIANAVLDGSDAILLGAETLRGLYPVETISVVGRICAEAEKVFNQDLYYKKTLKHVGEPMSHLESIASSAVRAAIKVKASVLLCFTSTGRAARLISKYRPTMPVISVVIPRLKTNQLRWTFSGAFEARQSLIVRGLFPILADPRHPAESTNATNESVLKVALDHGKAIGVIKPHDRVVVCQKLGDASVVKILELED</sequence>
<evidence type="ECO:0000256" key="6">
    <source>
        <dbReference type="ARBA" id="ARBA00022723"/>
    </source>
</evidence>
<organism evidence="17 18">
    <name type="scientific">Hevea brasiliensis</name>
    <name type="common">Para rubber tree</name>
    <name type="synonym">Siphonia brasiliensis</name>
    <dbReference type="NCBI Taxonomy" id="3981"/>
    <lineage>
        <taxon>Eukaryota</taxon>
        <taxon>Viridiplantae</taxon>
        <taxon>Streptophyta</taxon>
        <taxon>Embryophyta</taxon>
        <taxon>Tracheophyta</taxon>
        <taxon>Spermatophyta</taxon>
        <taxon>Magnoliopsida</taxon>
        <taxon>eudicotyledons</taxon>
        <taxon>Gunneridae</taxon>
        <taxon>Pentapetalae</taxon>
        <taxon>rosids</taxon>
        <taxon>fabids</taxon>
        <taxon>Malpighiales</taxon>
        <taxon>Euphorbiaceae</taxon>
        <taxon>Crotonoideae</taxon>
        <taxon>Micrandreae</taxon>
        <taxon>Hevea</taxon>
    </lineage>
</organism>
<dbReference type="InterPro" id="IPR036918">
    <property type="entry name" value="Pyrv_Knase_C_sf"/>
</dbReference>
<name>A0A6A6N1T5_HEVBR</name>
<dbReference type="UniPathway" id="UPA00109">
    <property type="reaction ID" value="UER00188"/>
</dbReference>
<gene>
    <name evidence="17" type="ORF">GH714_007123</name>
</gene>
<dbReference type="SUPFAM" id="SSF52935">
    <property type="entry name" value="PK C-terminal domain-like"/>
    <property type="match status" value="1"/>
</dbReference>
<keyword evidence="9" id="KW-0067">ATP-binding</keyword>
<evidence type="ECO:0000256" key="11">
    <source>
        <dbReference type="ARBA" id="ARBA00023152"/>
    </source>
</evidence>
<keyword evidence="11 14" id="KW-0324">Glycolysis</keyword>
<evidence type="ECO:0000256" key="12">
    <source>
        <dbReference type="ARBA" id="ARBA00023317"/>
    </source>
</evidence>
<evidence type="ECO:0000256" key="9">
    <source>
        <dbReference type="ARBA" id="ARBA00022840"/>
    </source>
</evidence>
<keyword evidence="8 14" id="KW-0418">Kinase</keyword>
<keyword evidence="10 14" id="KW-0460">Magnesium</keyword>
<dbReference type="InterPro" id="IPR015806">
    <property type="entry name" value="Pyrv_Knase_insert_dom_sf"/>
</dbReference>
<keyword evidence="18" id="KW-1185">Reference proteome</keyword>
<dbReference type="InterPro" id="IPR015795">
    <property type="entry name" value="Pyrv_Knase_C"/>
</dbReference>
<comment type="catalytic activity">
    <reaction evidence="13 14">
        <text>pyruvate + ATP = phosphoenolpyruvate + ADP + H(+)</text>
        <dbReference type="Rhea" id="RHEA:18157"/>
        <dbReference type="ChEBI" id="CHEBI:15361"/>
        <dbReference type="ChEBI" id="CHEBI:15378"/>
        <dbReference type="ChEBI" id="CHEBI:30616"/>
        <dbReference type="ChEBI" id="CHEBI:58702"/>
        <dbReference type="ChEBI" id="CHEBI:456216"/>
        <dbReference type="EC" id="2.7.1.40"/>
    </reaction>
</comment>
<dbReference type="GO" id="GO:0004743">
    <property type="term" value="F:pyruvate kinase activity"/>
    <property type="evidence" value="ECO:0007669"/>
    <property type="project" value="UniProtKB-EC"/>
</dbReference>
<feature type="domain" description="Pyruvate kinase barrel" evidence="15">
    <location>
        <begin position="30"/>
        <end position="90"/>
    </location>
</feature>
<dbReference type="PANTHER" id="PTHR11817">
    <property type="entry name" value="PYRUVATE KINASE"/>
    <property type="match status" value="1"/>
</dbReference>
<feature type="domain" description="Pyruvate kinase C-terminal" evidence="16">
    <location>
        <begin position="318"/>
        <end position="437"/>
    </location>
</feature>
<dbReference type="EMBL" id="JAAGAX010000003">
    <property type="protein sequence ID" value="KAF2318423.1"/>
    <property type="molecule type" value="Genomic_DNA"/>
</dbReference>
<dbReference type="GO" id="GO:0030955">
    <property type="term" value="F:potassium ion binding"/>
    <property type="evidence" value="ECO:0007669"/>
    <property type="project" value="InterPro"/>
</dbReference>
<evidence type="ECO:0000256" key="8">
    <source>
        <dbReference type="ARBA" id="ARBA00022777"/>
    </source>
</evidence>
<dbReference type="GO" id="GO:0000287">
    <property type="term" value="F:magnesium ion binding"/>
    <property type="evidence" value="ECO:0007669"/>
    <property type="project" value="InterPro"/>
</dbReference>
<keyword evidence="12" id="KW-0670">Pyruvate</keyword>
<accession>A0A6A6N1T5</accession>
<evidence type="ECO:0000256" key="7">
    <source>
        <dbReference type="ARBA" id="ARBA00022741"/>
    </source>
</evidence>
<dbReference type="InterPro" id="IPR001697">
    <property type="entry name" value="Pyr_Knase"/>
</dbReference>
<comment type="similarity">
    <text evidence="3 14">Belongs to the pyruvate kinase family.</text>
</comment>
<dbReference type="Pfam" id="PF00224">
    <property type="entry name" value="PK"/>
    <property type="match status" value="2"/>
</dbReference>